<dbReference type="SUPFAM" id="SSF160246">
    <property type="entry name" value="EspE N-terminal domain-like"/>
    <property type="match status" value="1"/>
</dbReference>
<dbReference type="PANTHER" id="PTHR30258:SF29">
    <property type="entry name" value="MSHA PILUS ASSEMBLY ATPASE MSHE"/>
    <property type="match status" value="1"/>
</dbReference>
<dbReference type="SMART" id="SM00382">
    <property type="entry name" value="AAA"/>
    <property type="match status" value="1"/>
</dbReference>
<evidence type="ECO:0000256" key="3">
    <source>
        <dbReference type="ARBA" id="ARBA00022840"/>
    </source>
</evidence>
<evidence type="ECO:0000313" key="6">
    <source>
        <dbReference type="EMBL" id="MBB4841546.1"/>
    </source>
</evidence>
<evidence type="ECO:0000256" key="4">
    <source>
        <dbReference type="SAM" id="MobiDB-lite"/>
    </source>
</evidence>
<dbReference type="InterPro" id="IPR003593">
    <property type="entry name" value="AAA+_ATPase"/>
</dbReference>
<dbReference type="SUPFAM" id="SSF52540">
    <property type="entry name" value="P-loop containing nucleoside triphosphate hydrolases"/>
    <property type="match status" value="1"/>
</dbReference>
<keyword evidence="7" id="KW-1185">Reference proteome</keyword>
<keyword evidence="2" id="KW-0547">Nucleotide-binding</keyword>
<dbReference type="InterPro" id="IPR001482">
    <property type="entry name" value="T2SS/T4SS_dom"/>
</dbReference>
<dbReference type="InterPro" id="IPR007831">
    <property type="entry name" value="T2SS_GspE_N"/>
</dbReference>
<comment type="caution">
    <text evidence="6">The sequence shown here is derived from an EMBL/GenBank/DDBJ whole genome shotgun (WGS) entry which is preliminary data.</text>
</comment>
<feature type="compositionally biased region" description="Low complexity" evidence="4">
    <location>
        <begin position="1"/>
        <end position="19"/>
    </location>
</feature>
<dbReference type="Gene3D" id="3.30.450.90">
    <property type="match status" value="1"/>
</dbReference>
<organism evidence="6 7">
    <name type="scientific">Roseateles oligotrophus</name>
    <dbReference type="NCBI Taxonomy" id="1769250"/>
    <lineage>
        <taxon>Bacteria</taxon>
        <taxon>Pseudomonadati</taxon>
        <taxon>Pseudomonadota</taxon>
        <taxon>Betaproteobacteria</taxon>
        <taxon>Burkholderiales</taxon>
        <taxon>Sphaerotilaceae</taxon>
        <taxon>Roseateles</taxon>
    </lineage>
</organism>
<dbReference type="Gene3D" id="3.30.300.160">
    <property type="entry name" value="Type II secretion system, protein E, N-terminal domain"/>
    <property type="match status" value="1"/>
</dbReference>
<dbReference type="InterPro" id="IPR027417">
    <property type="entry name" value="P-loop_NTPase"/>
</dbReference>
<evidence type="ECO:0000259" key="5">
    <source>
        <dbReference type="PROSITE" id="PS00662"/>
    </source>
</evidence>
<feature type="region of interest" description="Disordered" evidence="4">
    <location>
        <begin position="1"/>
        <end position="22"/>
    </location>
</feature>
<dbReference type="InterPro" id="IPR037257">
    <property type="entry name" value="T2SS_E_N_sf"/>
</dbReference>
<reference evidence="6 7" key="1">
    <citation type="submission" date="2020-08" db="EMBL/GenBank/DDBJ databases">
        <title>Functional genomics of gut bacteria from endangered species of beetles.</title>
        <authorList>
            <person name="Carlos-Shanley C."/>
        </authorList>
    </citation>
    <scope>NUCLEOTIDE SEQUENCE [LARGE SCALE GENOMIC DNA]</scope>
    <source>
        <strain evidence="6 7">S00239</strain>
    </source>
</reference>
<dbReference type="EMBL" id="JACHLP010000001">
    <property type="protein sequence ID" value="MBB4841546.1"/>
    <property type="molecule type" value="Genomic_DNA"/>
</dbReference>
<dbReference type="Proteomes" id="UP000562027">
    <property type="component" value="Unassembled WGS sequence"/>
</dbReference>
<dbReference type="RefSeq" id="WP_184294797.1">
    <property type="nucleotide sequence ID" value="NZ_JACHLP010000001.1"/>
</dbReference>
<accession>A0A840L0V0</accession>
<feature type="domain" description="Bacterial type II secretion system protein E" evidence="5">
    <location>
        <begin position="395"/>
        <end position="409"/>
    </location>
</feature>
<protein>
    <submittedName>
        <fullName evidence="6">MSHA biogenesis protein MshE</fullName>
    </submittedName>
</protein>
<evidence type="ECO:0000256" key="1">
    <source>
        <dbReference type="ARBA" id="ARBA00006611"/>
    </source>
</evidence>
<dbReference type="Pfam" id="PF00437">
    <property type="entry name" value="T2SSE"/>
    <property type="match status" value="1"/>
</dbReference>
<evidence type="ECO:0000313" key="7">
    <source>
        <dbReference type="Proteomes" id="UP000562027"/>
    </source>
</evidence>
<dbReference type="PROSITE" id="PS00662">
    <property type="entry name" value="T2SP_E"/>
    <property type="match status" value="1"/>
</dbReference>
<evidence type="ECO:0000256" key="2">
    <source>
        <dbReference type="ARBA" id="ARBA00022741"/>
    </source>
</evidence>
<dbReference type="CDD" id="cd01129">
    <property type="entry name" value="PulE-GspE-like"/>
    <property type="match status" value="1"/>
</dbReference>
<keyword evidence="3" id="KW-0067">ATP-binding</keyword>
<dbReference type="AlphaFoldDB" id="A0A840L0V0"/>
<dbReference type="Gene3D" id="3.40.50.300">
    <property type="entry name" value="P-loop containing nucleotide triphosphate hydrolases"/>
    <property type="match status" value="1"/>
</dbReference>
<sequence>MDTEPSSNNGSSDPGSGPPQKMRLGDVLVQQQLISEAQLLQALDLQRSSGKKLGRLLIEAGLITEEALAHVLARQLRIPFVNLKSFPLKSDLVRLLSETPARRFRAIVLEDRGEALLVAMADPLDLFAYDELSRLLKRRINMAVVAESQLPTAFDRHYRRSEEISGLAKALEKDIGDAVDFGALQASVGQEGAPVVRLLQSVFEDATQAGASDVHIEPQEGELLIRTRIDGVLQTQTQADKRIAAALSQRLKLMAGLDISEKRLPQDGRFTLRLRERTIDVRLSTLPGQYGESVVMRLLGQGTAIRRLHQIEMPADMLARFREILSQQSGMVLVTGPTGSGKTTTLYAALSEIDAEQHKIITVEDPVEYRLPGLTQVQVNEKIELDFARVLRATLRQDPDVILVGEMRDPQTVEIGLRAAITGHMVLSTLHTRDAMSTPFRLLDMGAPPFMVATSLQAVIAQRLLRALCENCAEPHTPTPQEAAWLGAIAGADGAGIRPKRGVGCSACNGSGYAGRRGIYEMLEMNADMALAVQASDAAGFMQAARLALKGKTLADRGLALVKAGKTSLAEAMRISIDTDV</sequence>
<proteinExistence type="inferred from homology"/>
<name>A0A840L0V0_9BURK</name>
<comment type="similarity">
    <text evidence="1">Belongs to the GSP E family.</text>
</comment>
<dbReference type="GO" id="GO:0005524">
    <property type="term" value="F:ATP binding"/>
    <property type="evidence" value="ECO:0007669"/>
    <property type="project" value="UniProtKB-KW"/>
</dbReference>
<dbReference type="PANTHER" id="PTHR30258">
    <property type="entry name" value="TYPE II SECRETION SYSTEM PROTEIN GSPE-RELATED"/>
    <property type="match status" value="1"/>
</dbReference>
<dbReference type="Gene3D" id="1.10.40.70">
    <property type="match status" value="1"/>
</dbReference>
<gene>
    <name evidence="6" type="ORF">HNP55_000041</name>
</gene>
<dbReference type="Pfam" id="PF05157">
    <property type="entry name" value="MshEN"/>
    <property type="match status" value="1"/>
</dbReference>
<dbReference type="GO" id="GO:0016887">
    <property type="term" value="F:ATP hydrolysis activity"/>
    <property type="evidence" value="ECO:0007669"/>
    <property type="project" value="TreeGrafter"/>
</dbReference>
<dbReference type="GO" id="GO:0005886">
    <property type="term" value="C:plasma membrane"/>
    <property type="evidence" value="ECO:0007669"/>
    <property type="project" value="TreeGrafter"/>
</dbReference>